<evidence type="ECO:0000313" key="2">
    <source>
        <dbReference type="EMBL" id="GAU13338.1"/>
    </source>
</evidence>
<accession>A0A2Z6LHM4</accession>
<gene>
    <name evidence="2" type="ORF">TSUD_42920</name>
</gene>
<protein>
    <submittedName>
        <fullName evidence="2">Uncharacterized protein</fullName>
    </submittedName>
</protein>
<feature type="compositionally biased region" description="Polar residues" evidence="1">
    <location>
        <begin position="23"/>
        <end position="54"/>
    </location>
</feature>
<reference evidence="3" key="1">
    <citation type="journal article" date="2017" name="Front. Plant Sci.">
        <title>Climate Clever Clovers: New Paradigm to Reduce the Environmental Footprint of Ruminants by Breeding Low Methanogenic Forages Utilizing Haplotype Variation.</title>
        <authorList>
            <person name="Kaur P."/>
            <person name="Appels R."/>
            <person name="Bayer P.E."/>
            <person name="Keeble-Gagnere G."/>
            <person name="Wang J."/>
            <person name="Hirakawa H."/>
            <person name="Shirasawa K."/>
            <person name="Vercoe P."/>
            <person name="Stefanova K."/>
            <person name="Durmic Z."/>
            <person name="Nichols P."/>
            <person name="Revell C."/>
            <person name="Isobe S.N."/>
            <person name="Edwards D."/>
            <person name="Erskine W."/>
        </authorList>
    </citation>
    <scope>NUCLEOTIDE SEQUENCE [LARGE SCALE GENOMIC DNA]</scope>
    <source>
        <strain evidence="3">cv. Daliak</strain>
    </source>
</reference>
<dbReference type="EMBL" id="DF973135">
    <property type="protein sequence ID" value="GAU13338.1"/>
    <property type="molecule type" value="Genomic_DNA"/>
</dbReference>
<dbReference type="OrthoDB" id="1435793at2759"/>
<feature type="region of interest" description="Disordered" evidence="1">
    <location>
        <begin position="1"/>
        <end position="97"/>
    </location>
</feature>
<feature type="compositionally biased region" description="Basic and acidic residues" evidence="1">
    <location>
        <begin position="1"/>
        <end position="10"/>
    </location>
</feature>
<evidence type="ECO:0000256" key="1">
    <source>
        <dbReference type="SAM" id="MobiDB-lite"/>
    </source>
</evidence>
<dbReference type="AlphaFoldDB" id="A0A2Z6LHM4"/>
<feature type="compositionally biased region" description="Polar residues" evidence="1">
    <location>
        <begin position="64"/>
        <end position="75"/>
    </location>
</feature>
<organism evidence="2 3">
    <name type="scientific">Trifolium subterraneum</name>
    <name type="common">Subterranean clover</name>
    <dbReference type="NCBI Taxonomy" id="3900"/>
    <lineage>
        <taxon>Eukaryota</taxon>
        <taxon>Viridiplantae</taxon>
        <taxon>Streptophyta</taxon>
        <taxon>Embryophyta</taxon>
        <taxon>Tracheophyta</taxon>
        <taxon>Spermatophyta</taxon>
        <taxon>Magnoliopsida</taxon>
        <taxon>eudicotyledons</taxon>
        <taxon>Gunneridae</taxon>
        <taxon>Pentapetalae</taxon>
        <taxon>rosids</taxon>
        <taxon>fabids</taxon>
        <taxon>Fabales</taxon>
        <taxon>Fabaceae</taxon>
        <taxon>Papilionoideae</taxon>
        <taxon>50 kb inversion clade</taxon>
        <taxon>NPAAA clade</taxon>
        <taxon>Hologalegina</taxon>
        <taxon>IRL clade</taxon>
        <taxon>Trifolieae</taxon>
        <taxon>Trifolium</taxon>
    </lineage>
</organism>
<keyword evidence="3" id="KW-1185">Reference proteome</keyword>
<name>A0A2Z6LHM4_TRISU</name>
<dbReference type="Proteomes" id="UP000242715">
    <property type="component" value="Unassembled WGS sequence"/>
</dbReference>
<evidence type="ECO:0000313" key="3">
    <source>
        <dbReference type="Proteomes" id="UP000242715"/>
    </source>
</evidence>
<sequence length="97" mass="10892">MSEENRDRGLFHHKKHDQDDSDTGYNKTSYNDELSSGDNESGYKKSTNYGNDETSGGDYETGYNKKTSNYSNDETSGGYGGGHKFTNKWTDTRAPLE</sequence>
<proteinExistence type="predicted"/>